<dbReference type="AlphaFoldDB" id="A0A0X1KQJ7"/>
<dbReference type="PATRIC" id="fig|1123384.7.peg.779"/>
<dbReference type="STRING" id="1123384.AJ81_03975"/>
<evidence type="ECO:0000313" key="3">
    <source>
        <dbReference type="Proteomes" id="UP000077469"/>
    </source>
</evidence>
<dbReference type="RefSeq" id="WP_051368873.1">
    <property type="nucleotide sequence ID" value="NC_022795.1"/>
</dbReference>
<dbReference type="InterPro" id="IPR001199">
    <property type="entry name" value="Cyt_B5-like_heme/steroid-bd"/>
</dbReference>
<feature type="domain" description="Cytochrome b5 heme-binding" evidence="1">
    <location>
        <begin position="226"/>
        <end position="307"/>
    </location>
</feature>
<dbReference type="KEGG" id="phy:AJ81_03975"/>
<evidence type="ECO:0000313" key="2">
    <source>
        <dbReference type="EMBL" id="AJC73499.1"/>
    </source>
</evidence>
<evidence type="ECO:0000259" key="1">
    <source>
        <dbReference type="SMART" id="SM01117"/>
    </source>
</evidence>
<dbReference type="SMART" id="SM01117">
    <property type="entry name" value="Cyt-b5"/>
    <property type="match status" value="3"/>
</dbReference>
<proteinExistence type="predicted"/>
<feature type="domain" description="Cytochrome b5 heme-binding" evidence="1">
    <location>
        <begin position="86"/>
        <end position="158"/>
    </location>
</feature>
<dbReference type="EMBL" id="CP007141">
    <property type="protein sequence ID" value="AJC73499.1"/>
    <property type="molecule type" value="Genomic_DNA"/>
</dbReference>
<accession>A0A0X1KQJ7</accession>
<dbReference type="PaxDb" id="1123384-AJ81_03975"/>
<reference evidence="2 3" key="1">
    <citation type="submission" date="2014-01" db="EMBL/GenBank/DDBJ databases">
        <title>Genome sequencing of Thermotog hypogea.</title>
        <authorList>
            <person name="Zhang X."/>
            <person name="Alvare G."/>
            <person name="Fristensky B."/>
            <person name="Chen L."/>
            <person name="Suen T."/>
            <person name="Chen Q."/>
            <person name="Ma K."/>
        </authorList>
    </citation>
    <scope>NUCLEOTIDE SEQUENCE [LARGE SCALE GENOMIC DNA]</scope>
    <source>
        <strain evidence="2 3">DSM 11164</strain>
    </source>
</reference>
<dbReference type="Proteomes" id="UP000077469">
    <property type="component" value="Chromosome"/>
</dbReference>
<dbReference type="SUPFAM" id="SSF55856">
    <property type="entry name" value="Cytochrome b5-like heme/steroid binding domain"/>
    <property type="match status" value="3"/>
</dbReference>
<gene>
    <name evidence="2" type="ORF">AJ81_03975</name>
</gene>
<protein>
    <submittedName>
        <fullName evidence="2">Cytochrome B5</fullName>
    </submittedName>
</protein>
<dbReference type="InterPro" id="IPR036400">
    <property type="entry name" value="Cyt_B5-like_heme/steroid_sf"/>
</dbReference>
<organism evidence="2 3">
    <name type="scientific">Pseudothermotoga hypogea DSM 11164 = NBRC 106472</name>
    <dbReference type="NCBI Taxonomy" id="1123384"/>
    <lineage>
        <taxon>Bacteria</taxon>
        <taxon>Thermotogati</taxon>
        <taxon>Thermotogota</taxon>
        <taxon>Thermotogae</taxon>
        <taxon>Thermotogales</taxon>
        <taxon>Thermotogaceae</taxon>
        <taxon>Pseudothermotoga</taxon>
    </lineage>
</organism>
<name>A0A0X1KQJ7_9THEM</name>
<sequence>MKNILVLLLLSLLVAIVFPLNLAQFNVKEFKGQYPLISLSRLLETDEFVSVEGIVYRISASKRFLTRDEVDPKLLNESNLVGILAIDIDELSTFTGKEKQALVAANGIVYDVTPSRHWPAGNHKNRHKAGEELTHELVRNSPHGVGKIANVKPFGVLVFTIEQLAKFNGKNRAKSYIAFQGVVYDLSHLRPAPNYPFGTEATSELLKIPNYADTLSKSYAIGLLVFDEKNLAKFDGQQNVEAFIKVGNIVYDVTEVPDWREKLHLEPDAVAGKDYTSQFECELEETCGHDHPDSDVLKEFKIVGFELVK</sequence>
<dbReference type="Gene3D" id="3.10.120.10">
    <property type="entry name" value="Cytochrome b5-like heme/steroid binding domain"/>
    <property type="match status" value="2"/>
</dbReference>
<keyword evidence="3" id="KW-1185">Reference proteome</keyword>
<feature type="domain" description="Cytochrome b5 heme-binding" evidence="1">
    <location>
        <begin position="159"/>
        <end position="225"/>
    </location>
</feature>